<evidence type="ECO:0000313" key="2">
    <source>
        <dbReference type="Proteomes" id="UP000282084"/>
    </source>
</evidence>
<dbReference type="RefSeq" id="WP_147455079.1">
    <property type="nucleotide sequence ID" value="NZ_RBXO01000001.1"/>
</dbReference>
<keyword evidence="2" id="KW-1185">Reference proteome</keyword>
<dbReference type="AlphaFoldDB" id="A0A495VZ50"/>
<proteinExistence type="predicted"/>
<evidence type="ECO:0000313" key="1">
    <source>
        <dbReference type="EMBL" id="RKT53803.1"/>
    </source>
</evidence>
<comment type="caution">
    <text evidence="1">The sequence shown here is derived from an EMBL/GenBank/DDBJ whole genome shotgun (WGS) entry which is preliminary data.</text>
</comment>
<sequence length="400" mass="43774">MSSRAGLFPYPGQRALEDAAFEREVTPERIHALLLPVWKVTVQATVVVAEDYDLIDRYLARGLAEAGLATTAELAAFFALEPVLVDRALRALEAIGHLGSADGRWWLTDLGRRSVLDGKRFAVAREDRRELYFDGFGSRPLPRVCYDPRKVTLLPPEDVPADDGVQPLFTRWSFDQAALPALSANPERARFNLPERIDDPRPLGPPELVYLPLLVVRGTTSSGRVTHLAYSQASGEADPDLGALVDATPDITATLDNEHRGTSPEHEEARAREWAERAGLTGHRLVRLPGGLLRVVLPGRHFTGDAAVPLHRLGSFVVRGTGFFQPWCDDGRVRRRALLSRARAQLGAGSRLDAARVRARIARVGRQLDLGAVDLVALRGLAVAAGEDDLVARLDELDQG</sequence>
<dbReference type="EMBL" id="RBXO01000001">
    <property type="protein sequence ID" value="RKT53803.1"/>
    <property type="molecule type" value="Genomic_DNA"/>
</dbReference>
<protein>
    <submittedName>
        <fullName evidence="1">Uncharacterized protein</fullName>
    </submittedName>
</protein>
<dbReference type="OrthoDB" id="3288418at2"/>
<name>A0A495VZ50_9PSEU</name>
<gene>
    <name evidence="1" type="ORF">C8E97_2385</name>
</gene>
<dbReference type="Proteomes" id="UP000282084">
    <property type="component" value="Unassembled WGS sequence"/>
</dbReference>
<dbReference type="InterPro" id="IPR036390">
    <property type="entry name" value="WH_DNA-bd_sf"/>
</dbReference>
<accession>A0A495VZ50</accession>
<reference evidence="1 2" key="1">
    <citation type="submission" date="2018-10" db="EMBL/GenBank/DDBJ databases">
        <title>Sequencing the genomes of 1000 actinobacteria strains.</title>
        <authorList>
            <person name="Klenk H.-P."/>
        </authorList>
    </citation>
    <scope>NUCLEOTIDE SEQUENCE [LARGE SCALE GENOMIC DNA]</scope>
    <source>
        <strain evidence="1 2">DSM 43800</strain>
    </source>
</reference>
<dbReference type="SUPFAM" id="SSF46785">
    <property type="entry name" value="Winged helix' DNA-binding domain"/>
    <property type="match status" value="1"/>
</dbReference>
<organism evidence="1 2">
    <name type="scientific">Saccharothrix australiensis</name>
    <dbReference type="NCBI Taxonomy" id="2072"/>
    <lineage>
        <taxon>Bacteria</taxon>
        <taxon>Bacillati</taxon>
        <taxon>Actinomycetota</taxon>
        <taxon>Actinomycetes</taxon>
        <taxon>Pseudonocardiales</taxon>
        <taxon>Pseudonocardiaceae</taxon>
        <taxon>Saccharothrix</taxon>
    </lineage>
</organism>